<dbReference type="InterPro" id="IPR036661">
    <property type="entry name" value="Luciferase-like_sf"/>
</dbReference>
<accession>A0A2Z5JHR0</accession>
<evidence type="ECO:0000256" key="5">
    <source>
        <dbReference type="SAM" id="MobiDB-lite"/>
    </source>
</evidence>
<evidence type="ECO:0000259" key="6">
    <source>
        <dbReference type="Pfam" id="PF00296"/>
    </source>
</evidence>
<evidence type="ECO:0000256" key="3">
    <source>
        <dbReference type="ARBA" id="ARBA00023002"/>
    </source>
</evidence>
<proteinExistence type="predicted"/>
<organism evidence="7 8">
    <name type="scientific">Streptomyces atratus</name>
    <dbReference type="NCBI Taxonomy" id="1893"/>
    <lineage>
        <taxon>Bacteria</taxon>
        <taxon>Bacillati</taxon>
        <taxon>Actinomycetota</taxon>
        <taxon>Actinomycetes</taxon>
        <taxon>Kitasatosporales</taxon>
        <taxon>Streptomycetaceae</taxon>
        <taxon>Streptomyces</taxon>
    </lineage>
</organism>
<dbReference type="GO" id="GO:0046306">
    <property type="term" value="P:alkanesulfonate catabolic process"/>
    <property type="evidence" value="ECO:0007669"/>
    <property type="project" value="TreeGrafter"/>
</dbReference>
<evidence type="ECO:0000256" key="2">
    <source>
        <dbReference type="ARBA" id="ARBA00022643"/>
    </source>
</evidence>
<gene>
    <name evidence="7" type="ORF">C5746_26600</name>
</gene>
<dbReference type="GO" id="GO:0008726">
    <property type="term" value="F:alkanesulfonate monooxygenase activity"/>
    <property type="evidence" value="ECO:0007669"/>
    <property type="project" value="TreeGrafter"/>
</dbReference>
<dbReference type="AlphaFoldDB" id="A0A2Z5JHR0"/>
<keyword evidence="4" id="KW-0503">Monooxygenase</keyword>
<dbReference type="InterPro" id="IPR050172">
    <property type="entry name" value="SsuD_RutA_monooxygenase"/>
</dbReference>
<dbReference type="InterPro" id="IPR019952">
    <property type="entry name" value="F420_OxRdatse_Rv1855c_pred"/>
</dbReference>
<evidence type="ECO:0000313" key="7">
    <source>
        <dbReference type="EMBL" id="AXE79906.1"/>
    </source>
</evidence>
<dbReference type="EMBL" id="CP027306">
    <property type="protein sequence ID" value="AXE79906.1"/>
    <property type="molecule type" value="Genomic_DNA"/>
</dbReference>
<keyword evidence="2" id="KW-0288">FMN</keyword>
<dbReference type="PANTHER" id="PTHR42847">
    <property type="entry name" value="ALKANESULFONATE MONOOXYGENASE"/>
    <property type="match status" value="1"/>
</dbReference>
<sequence>MPTVAWARSVTTGYGRWLWGAWSGGGTPAGPERESGRPPRPGRRCRPGLLSLDLRRSDVNLGLHYWNYSTPADPALIAPTLAESVRIAEQAGISSFTVMDHYFQMETGQTVADDPMLEGYTTLGYVAALSERMTLGLMVTGVMYRHPGLLAKIVTSLDVLSRGRARLGIGASWYEREQYGLGVPVVPVAERFERLEETILICLQMWSDDNGPFRGHHYQLAETLCVPEPIGERPPIMIGGGGEKKTLLLAARYADACNLFATDQEEVAHKLDVLRAHCAAEDRDYDAIAKTVMYNGPVLARPDAFLAEAEAYASLGISEIQVLPDRHPVSFTHQVAEHIAPGIAAME</sequence>
<dbReference type="InterPro" id="IPR011251">
    <property type="entry name" value="Luciferase-like_dom"/>
</dbReference>
<feature type="region of interest" description="Disordered" evidence="5">
    <location>
        <begin position="25"/>
        <end position="46"/>
    </location>
</feature>
<reference evidence="7 8" key="1">
    <citation type="journal article" date="2018" name="Front. Microbiol.">
        <title>Genome Sequencing of Streptomyces atratus SCSIOZH16 and Activation Production of Nocardamine via Metabolic Engineering.</title>
        <authorList>
            <person name="Li Y."/>
            <person name="Zhang C."/>
            <person name="Liu C."/>
            <person name="Ju J."/>
            <person name="Ma J."/>
        </authorList>
    </citation>
    <scope>NUCLEOTIDE SEQUENCE [LARGE SCALE GENOMIC DNA]</scope>
    <source>
        <strain evidence="7 8">SCSIO_ZH16</strain>
    </source>
</reference>
<name>A0A2Z5JHR0_STRAR</name>
<evidence type="ECO:0000256" key="1">
    <source>
        <dbReference type="ARBA" id="ARBA00022630"/>
    </source>
</evidence>
<dbReference type="Pfam" id="PF00296">
    <property type="entry name" value="Bac_luciferase"/>
    <property type="match status" value="1"/>
</dbReference>
<keyword evidence="1" id="KW-0285">Flavoprotein</keyword>
<dbReference type="PANTHER" id="PTHR42847:SF8">
    <property type="entry name" value="CONSERVED PROTEIN"/>
    <property type="match status" value="1"/>
</dbReference>
<dbReference type="NCBIfam" id="TIGR03560">
    <property type="entry name" value="F420_Rv1855c"/>
    <property type="match status" value="1"/>
</dbReference>
<evidence type="ECO:0000313" key="8">
    <source>
        <dbReference type="Proteomes" id="UP000252698"/>
    </source>
</evidence>
<protein>
    <submittedName>
        <fullName evidence="7">LLM class F420-dependent oxidoreductase</fullName>
    </submittedName>
</protein>
<evidence type="ECO:0000256" key="4">
    <source>
        <dbReference type="ARBA" id="ARBA00023033"/>
    </source>
</evidence>
<dbReference type="KEGG" id="sata:C5746_26600"/>
<feature type="domain" description="Luciferase-like" evidence="6">
    <location>
        <begin position="81"/>
        <end position="315"/>
    </location>
</feature>
<dbReference type="SUPFAM" id="SSF51679">
    <property type="entry name" value="Bacterial luciferase-like"/>
    <property type="match status" value="1"/>
</dbReference>
<dbReference type="Proteomes" id="UP000252698">
    <property type="component" value="Chromosome"/>
</dbReference>
<dbReference type="Gene3D" id="3.20.20.30">
    <property type="entry name" value="Luciferase-like domain"/>
    <property type="match status" value="1"/>
</dbReference>
<keyword evidence="3" id="KW-0560">Oxidoreductase</keyword>